<gene>
    <name evidence="3" type="ORF">dsmv_1270</name>
</gene>
<dbReference type="InterPro" id="IPR007161">
    <property type="entry name" value="DUF364"/>
</dbReference>
<evidence type="ECO:0000259" key="1">
    <source>
        <dbReference type="Pfam" id="PF04016"/>
    </source>
</evidence>
<dbReference type="STRING" id="897.B2D07_08335"/>
<dbReference type="Pfam" id="PF04016">
    <property type="entry name" value="DUF364"/>
    <property type="match status" value="1"/>
</dbReference>
<dbReference type="RefSeq" id="WP_020875617.1">
    <property type="nucleotide sequence ID" value="NZ_ATHJ01000057.1"/>
</dbReference>
<keyword evidence="4" id="KW-1185">Reference proteome</keyword>
<feature type="domain" description="DUF4213" evidence="2">
    <location>
        <begin position="27"/>
        <end position="109"/>
    </location>
</feature>
<evidence type="ECO:0000313" key="4">
    <source>
        <dbReference type="Proteomes" id="UP000014977"/>
    </source>
</evidence>
<dbReference type="SUPFAM" id="SSF159713">
    <property type="entry name" value="Dhaf3308-like"/>
    <property type="match status" value="1"/>
</dbReference>
<dbReference type="Gene3D" id="3.30.390.100">
    <property type="match status" value="1"/>
</dbReference>
<organism evidence="3 4">
    <name type="scientific">Desulfococcus multivorans DSM 2059</name>
    <dbReference type="NCBI Taxonomy" id="1121405"/>
    <lineage>
        <taxon>Bacteria</taxon>
        <taxon>Pseudomonadati</taxon>
        <taxon>Thermodesulfobacteriota</taxon>
        <taxon>Desulfobacteria</taxon>
        <taxon>Desulfobacterales</taxon>
        <taxon>Desulfococcaceae</taxon>
        <taxon>Desulfococcus</taxon>
    </lineage>
</organism>
<accession>S7V998</accession>
<dbReference type="OrthoDB" id="9806942at2"/>
<dbReference type="eggNOG" id="COG2014">
    <property type="taxonomic scope" value="Bacteria"/>
</dbReference>
<dbReference type="Proteomes" id="UP000014977">
    <property type="component" value="Unassembled WGS sequence"/>
</dbReference>
<dbReference type="Gene3D" id="3.40.50.11590">
    <property type="match status" value="1"/>
</dbReference>
<dbReference type="InterPro" id="IPR025251">
    <property type="entry name" value="DUF4213"/>
</dbReference>
<dbReference type="Pfam" id="PF13938">
    <property type="entry name" value="DUF4213"/>
    <property type="match status" value="1"/>
</dbReference>
<dbReference type="AlphaFoldDB" id="S7V998"/>
<name>S7V998_DESML</name>
<comment type="caution">
    <text evidence="3">The sequence shown here is derived from an EMBL/GenBank/DDBJ whole genome shotgun (WGS) entry which is preliminary data.</text>
</comment>
<reference evidence="3 4" key="1">
    <citation type="journal article" date="2013" name="Genome Announc.">
        <title>Draft genome sequences for three mercury-methylating, sulfate-reducing bacteria.</title>
        <authorList>
            <person name="Brown S.D."/>
            <person name="Hurt R.A.Jr."/>
            <person name="Gilmour C.C."/>
            <person name="Elias D.A."/>
        </authorList>
    </citation>
    <scope>NUCLEOTIDE SEQUENCE [LARGE SCALE GENOMIC DNA]</scope>
    <source>
        <strain evidence="3 4">DSM 2059</strain>
    </source>
</reference>
<feature type="domain" description="Putative heavy-metal chelation" evidence="1">
    <location>
        <begin position="129"/>
        <end position="258"/>
    </location>
</feature>
<proteinExistence type="predicted"/>
<sequence length="267" mass="28816">MNADSCPQITEDALDRPLEGEERQLADCLLSSLIRPDAIVDKIIAGPKFIAVTAAGRMGLSSLLGSRPREHEKTLVHQMTAKPLREVAALIRRPSPFAVSLGFAALNAANTPDPTDVEPSNFPADDLIAGLGKNKITGLVGQFPFIESLKKRVGTFHLFELRDVADAVPRHQWERRLAELDVLAVTGTALLTRSMAWFLSRAPQAITVIVGPTTPCSAALFSRGADYLCGSVVTDMEKVALGIHAGLPFKKIKKNGGVIFAQWEKQG</sequence>
<evidence type="ECO:0000259" key="2">
    <source>
        <dbReference type="Pfam" id="PF13938"/>
    </source>
</evidence>
<protein>
    <recommendedName>
        <fullName evidence="5">Heavy-metal chelation domain-containing protein</fullName>
    </recommendedName>
</protein>
<evidence type="ECO:0000313" key="3">
    <source>
        <dbReference type="EMBL" id="EPR43244.1"/>
    </source>
</evidence>
<dbReference type="EMBL" id="ATHJ01000057">
    <property type="protein sequence ID" value="EPR43244.1"/>
    <property type="molecule type" value="Genomic_DNA"/>
</dbReference>
<evidence type="ECO:0008006" key="5">
    <source>
        <dbReference type="Google" id="ProtNLM"/>
    </source>
</evidence>